<dbReference type="AlphaFoldDB" id="A0A3N2DLI6"/>
<evidence type="ECO:0000259" key="1">
    <source>
        <dbReference type="Pfam" id="PF13020"/>
    </source>
</evidence>
<dbReference type="EMBL" id="RKHR01000005">
    <property type="protein sequence ID" value="ROS00215.1"/>
    <property type="molecule type" value="Genomic_DNA"/>
</dbReference>
<evidence type="ECO:0000313" key="2">
    <source>
        <dbReference type="EMBL" id="ROS00215.1"/>
    </source>
</evidence>
<keyword evidence="3" id="KW-1185">Reference proteome</keyword>
<protein>
    <submittedName>
        <fullName evidence="2">Uncharacterized protein DUF3883</fullName>
    </submittedName>
</protein>
<dbReference type="InterPro" id="IPR024975">
    <property type="entry name" value="NOV_C"/>
</dbReference>
<gene>
    <name evidence="2" type="ORF">EDC56_2853</name>
</gene>
<dbReference type="RefSeq" id="WP_123713189.1">
    <property type="nucleotide sequence ID" value="NZ_RKHR01000005.1"/>
</dbReference>
<dbReference type="Pfam" id="PF13020">
    <property type="entry name" value="NOV_C"/>
    <property type="match status" value="1"/>
</dbReference>
<comment type="caution">
    <text evidence="2">The sequence shown here is derived from an EMBL/GenBank/DDBJ whole genome shotgun (WGS) entry which is preliminary data.</text>
</comment>
<dbReference type="OrthoDB" id="529575at2"/>
<evidence type="ECO:0000313" key="3">
    <source>
        <dbReference type="Proteomes" id="UP000275394"/>
    </source>
</evidence>
<dbReference type="Proteomes" id="UP000275394">
    <property type="component" value="Unassembled WGS sequence"/>
</dbReference>
<feature type="domain" description="Protein NO VEIN C-terminal" evidence="1">
    <location>
        <begin position="322"/>
        <end position="423"/>
    </location>
</feature>
<accession>A0A3N2DLI6</accession>
<name>A0A3N2DLI6_9GAMM</name>
<reference evidence="2 3" key="1">
    <citation type="submission" date="2018-11" db="EMBL/GenBank/DDBJ databases">
        <title>Genomic Encyclopedia of Type Strains, Phase IV (KMG-IV): sequencing the most valuable type-strain genomes for metagenomic binning, comparative biology and taxonomic classification.</title>
        <authorList>
            <person name="Goeker M."/>
        </authorList>
    </citation>
    <scope>NUCLEOTIDE SEQUENCE [LARGE SCALE GENOMIC DNA]</scope>
    <source>
        <strain evidence="2 3">DSM 100316</strain>
    </source>
</reference>
<organism evidence="2 3">
    <name type="scientific">Sinobacterium caligoides</name>
    <dbReference type="NCBI Taxonomy" id="933926"/>
    <lineage>
        <taxon>Bacteria</taxon>
        <taxon>Pseudomonadati</taxon>
        <taxon>Pseudomonadota</taxon>
        <taxon>Gammaproteobacteria</taxon>
        <taxon>Cellvibrionales</taxon>
        <taxon>Spongiibacteraceae</taxon>
        <taxon>Sinobacterium</taxon>
    </lineage>
</organism>
<proteinExistence type="predicted"/>
<sequence length="444" mass="50804">MSLLDYERRFADLNLNRSTGQASPHKVAMLLAVMELIDNGTIVENEIYYNDALTTAFSKHFAPLRGARDHDNPYLPFFHLKRESFWHHQPRPGQRAAYENLKRVTGPGTIDQYILYARVDDVLFELLANSTARQLLTAALHQNVVIGDQQRQALLDVGQGWNWLECEAAVDDYFAMLFKQLAGQPLNKAAHNRQLQQKLNNRSKGAVEFKHQNISAIMIDLGQPFYLTGYKPAYNYQAQLKQAVQARLACPAQWQDLAGVIDTAIQAPEQAIAEQQLDWDKVLDPDLPEPPPPAPARPRKFLAYRTDYAAREARNRSLGNAGEQFVVALEQHRLRQAGRDDLAEEVLWSSKEKGDGLGYDVRSFVWRDNKPIDTPHFIEVKTTNSGKHQPFFITDNELAYAREYADQYSLYRVFDFNRQARIYRLAGAVEQHLKLQPTTYRASF</sequence>